<reference evidence="1" key="1">
    <citation type="journal article" date="2023" name="Genome Biol. Evol.">
        <title>Long-read-based Genome Assembly of Drosophila gunungcola Reveals Fewer Chemosensory Genes in Flower-breeding Species.</title>
        <authorList>
            <person name="Negi A."/>
            <person name="Liao B.Y."/>
            <person name="Yeh S.D."/>
        </authorList>
    </citation>
    <scope>NUCLEOTIDE SEQUENCE</scope>
    <source>
        <strain evidence="1">Sukarami</strain>
    </source>
</reference>
<dbReference type="EMBL" id="JAMKOV010000003">
    <property type="protein sequence ID" value="KAI8041046.1"/>
    <property type="molecule type" value="Genomic_DNA"/>
</dbReference>
<evidence type="ECO:0000313" key="2">
    <source>
        <dbReference type="Proteomes" id="UP001059596"/>
    </source>
</evidence>
<evidence type="ECO:0000313" key="1">
    <source>
        <dbReference type="EMBL" id="KAI8041046.1"/>
    </source>
</evidence>
<comment type="caution">
    <text evidence="1">The sequence shown here is derived from an EMBL/GenBank/DDBJ whole genome shotgun (WGS) entry which is preliminary data.</text>
</comment>
<name>A0A9Q0BR16_9MUSC</name>
<dbReference type="Proteomes" id="UP001059596">
    <property type="component" value="Unassembled WGS sequence"/>
</dbReference>
<protein>
    <submittedName>
        <fullName evidence="1">Uncharacterized protein</fullName>
    </submittedName>
</protein>
<gene>
    <name evidence="1" type="ORF">M5D96_005297</name>
</gene>
<dbReference type="AlphaFoldDB" id="A0A9Q0BR16"/>
<proteinExistence type="predicted"/>
<keyword evidence="2" id="KW-1185">Reference proteome</keyword>
<accession>A0A9Q0BR16</accession>
<organism evidence="1 2">
    <name type="scientific">Drosophila gunungcola</name>
    <name type="common">fruit fly</name>
    <dbReference type="NCBI Taxonomy" id="103775"/>
    <lineage>
        <taxon>Eukaryota</taxon>
        <taxon>Metazoa</taxon>
        <taxon>Ecdysozoa</taxon>
        <taxon>Arthropoda</taxon>
        <taxon>Hexapoda</taxon>
        <taxon>Insecta</taxon>
        <taxon>Pterygota</taxon>
        <taxon>Neoptera</taxon>
        <taxon>Endopterygota</taxon>
        <taxon>Diptera</taxon>
        <taxon>Brachycera</taxon>
        <taxon>Muscomorpha</taxon>
        <taxon>Ephydroidea</taxon>
        <taxon>Drosophilidae</taxon>
        <taxon>Drosophila</taxon>
        <taxon>Sophophora</taxon>
    </lineage>
</organism>
<sequence length="65" mass="8016">MKWQRVLSPWEMCHPPRNVSNVFFWLITLRCQRHAYYVTSIWGSDFRAVSRHRYSISCFRYSFPN</sequence>